<reference evidence="2" key="1">
    <citation type="submission" date="2019-03" db="EMBL/GenBank/DDBJ databases">
        <title>WGS assembly of Setaria viridis.</title>
        <authorList>
            <person name="Huang P."/>
            <person name="Jenkins J."/>
            <person name="Grimwood J."/>
            <person name="Barry K."/>
            <person name="Healey A."/>
            <person name="Mamidi S."/>
            <person name="Sreedasyam A."/>
            <person name="Shu S."/>
            <person name="Feldman M."/>
            <person name="Wu J."/>
            <person name="Yu Y."/>
            <person name="Chen C."/>
            <person name="Johnson J."/>
            <person name="Rokhsar D."/>
            <person name="Baxter I."/>
            <person name="Schmutz J."/>
            <person name="Brutnell T."/>
            <person name="Kellogg E."/>
        </authorList>
    </citation>
    <scope>NUCLEOTIDE SEQUENCE [LARGE SCALE GENOMIC DNA]</scope>
</reference>
<feature type="compositionally biased region" description="Basic and acidic residues" evidence="1">
    <location>
        <begin position="1"/>
        <end position="10"/>
    </location>
</feature>
<dbReference type="Proteomes" id="UP000298652">
    <property type="component" value="Chromosome 1"/>
</dbReference>
<accession>A0A4U6WEF1</accession>
<proteinExistence type="predicted"/>
<gene>
    <name evidence="2" type="ORF">SEVIR_1G297900v2</name>
</gene>
<organism evidence="2 3">
    <name type="scientific">Setaria viridis</name>
    <name type="common">Green bristlegrass</name>
    <name type="synonym">Setaria italica subsp. viridis</name>
    <dbReference type="NCBI Taxonomy" id="4556"/>
    <lineage>
        <taxon>Eukaryota</taxon>
        <taxon>Viridiplantae</taxon>
        <taxon>Streptophyta</taxon>
        <taxon>Embryophyta</taxon>
        <taxon>Tracheophyta</taxon>
        <taxon>Spermatophyta</taxon>
        <taxon>Magnoliopsida</taxon>
        <taxon>Liliopsida</taxon>
        <taxon>Poales</taxon>
        <taxon>Poaceae</taxon>
        <taxon>PACMAD clade</taxon>
        <taxon>Panicoideae</taxon>
        <taxon>Panicodae</taxon>
        <taxon>Paniceae</taxon>
        <taxon>Cenchrinae</taxon>
        <taxon>Setaria</taxon>
    </lineage>
</organism>
<sequence>MPEPASHHPPTEPSPTRPERQVPYTPRARPPRLCAASGRRERAGHLPLGSWGSWDFEGFCPRGFKSYSLVGGFLFLGNAGVSCCPDGRFVRFS</sequence>
<dbReference type="EMBL" id="CM016552">
    <property type="protein sequence ID" value="TKW41188.1"/>
    <property type="molecule type" value="Genomic_DNA"/>
</dbReference>
<keyword evidence="3" id="KW-1185">Reference proteome</keyword>
<evidence type="ECO:0000313" key="3">
    <source>
        <dbReference type="Proteomes" id="UP000298652"/>
    </source>
</evidence>
<dbReference type="Gramene" id="TKW41188">
    <property type="protein sequence ID" value="TKW41188"/>
    <property type="gene ID" value="SEVIR_1G297900v2"/>
</dbReference>
<evidence type="ECO:0000313" key="2">
    <source>
        <dbReference type="EMBL" id="TKW41188.1"/>
    </source>
</evidence>
<name>A0A4U6WEF1_SETVI</name>
<feature type="region of interest" description="Disordered" evidence="1">
    <location>
        <begin position="1"/>
        <end position="34"/>
    </location>
</feature>
<evidence type="ECO:0000256" key="1">
    <source>
        <dbReference type="SAM" id="MobiDB-lite"/>
    </source>
</evidence>
<protein>
    <submittedName>
        <fullName evidence="2">Uncharacterized protein</fullName>
    </submittedName>
</protein>
<dbReference type="AlphaFoldDB" id="A0A4U6WEF1"/>